<evidence type="ECO:0000256" key="5">
    <source>
        <dbReference type="ARBA" id="ARBA00040994"/>
    </source>
</evidence>
<dbReference type="SUPFAM" id="SSF50978">
    <property type="entry name" value="WD40 repeat-like"/>
    <property type="match status" value="1"/>
</dbReference>
<protein>
    <recommendedName>
        <fullName evidence="5">Cilia- and flagella-associated protein 251</fullName>
    </recommendedName>
</protein>
<keyword evidence="4" id="KW-0966">Cell projection</keyword>
<keyword evidence="3" id="KW-0677">Repeat</keyword>
<keyword evidence="2" id="KW-0853">WD repeat</keyword>
<sequence length="842" mass="96191">MAHSTTKSLQNTVSASNIKAADSEMDLRKMYSLSLSQLRKSSEFGEYYFKPSPFKHLVVFLATDAKGSWLVTGDSGPENIIIIWDRTDYFPQKTLFSPHGSTRISKVALSSDAKYLLTLGYQEKATLYWWIWSFGHDTPDATLEVDIPPGGIREMDFNPNNSDQFLLLTKHDIWIGITKKIFIIERGVLKETDDYELKIRCPPRKASTEVGNLTCYTFVKNTSQIIVGSSRGAVLIYGYTLEYQQNVDSSNFENLRFIKVLKIDQKRISVIKNVDGVIVTGNTAGEIFFYDEHMKLLYWVHGFRVDNVKSLSFDMVPRSYQIFDPKCKWEYVHLLRQGTHNEGIGYVDFLTEKLRQVIDNKISHALALTVHPDKSFVCVGYADGLVELYNFVQHKLFRRVDLRDTFKVVTPPDDDSIRCNTEVAYPAISVTCLKYSPSGLHLACGFNTGGLIFLDPTTVDILTKKPFKDTNHAIKEINFSCDSLTLAFSDVGYTVCVYKYDCSIMTWIFIGKHRAHYKDITAVFFLPQKNENGDYKLISLGADRMMVEYDVSQSSDEYLEIYSLDRMDQSAIPLAGIPWPTPSDIDPESCRTDLPMILVANDEDTGNLFTVGERDSCLYQWAANYRSVENTTKQGGGDLDPYYCLIENGRPGWLFHEIRDLFYYIQILCQGTFSPAMRRVKDYIPIDSLPDLMRALGYFPSEYETPATEIDFEEFVKLYLNHRPAFPDSFKKIKNAFRYFATSGRNGELQIDREEFIEVLNQYGEKFPVDLSWYLLSILYGLSFEDRAAMHEDDISFLPEQISFGEFETNIIGIHDVENVSEYSAMESAGSQPTPPDSDDDE</sequence>
<keyword evidence="7" id="KW-1185">Reference proteome</keyword>
<dbReference type="Proteomes" id="UP000324832">
    <property type="component" value="Unassembled WGS sequence"/>
</dbReference>
<dbReference type="SMART" id="SM00320">
    <property type="entry name" value="WD40"/>
    <property type="match status" value="4"/>
</dbReference>
<dbReference type="PANTHER" id="PTHR13720">
    <property type="entry name" value="WD-40 REPEAT PROTEIN"/>
    <property type="match status" value="1"/>
</dbReference>
<proteinExistence type="predicted"/>
<dbReference type="SUPFAM" id="SSF47473">
    <property type="entry name" value="EF-hand"/>
    <property type="match status" value="1"/>
</dbReference>
<dbReference type="InterPro" id="IPR015943">
    <property type="entry name" value="WD40/YVTN_repeat-like_dom_sf"/>
</dbReference>
<dbReference type="GO" id="GO:0031514">
    <property type="term" value="C:motile cilium"/>
    <property type="evidence" value="ECO:0007669"/>
    <property type="project" value="TreeGrafter"/>
</dbReference>
<evidence type="ECO:0000256" key="4">
    <source>
        <dbReference type="ARBA" id="ARBA00023273"/>
    </source>
</evidence>
<evidence type="ECO:0000256" key="3">
    <source>
        <dbReference type="ARBA" id="ARBA00022737"/>
    </source>
</evidence>
<dbReference type="EMBL" id="FZQP02002813">
    <property type="protein sequence ID" value="VVC96642.1"/>
    <property type="molecule type" value="Genomic_DNA"/>
</dbReference>
<dbReference type="InterPro" id="IPR036322">
    <property type="entry name" value="WD40_repeat_dom_sf"/>
</dbReference>
<dbReference type="Gene3D" id="1.10.238.10">
    <property type="entry name" value="EF-hand"/>
    <property type="match status" value="1"/>
</dbReference>
<dbReference type="InterPro" id="IPR050630">
    <property type="entry name" value="WD_repeat_EMAP"/>
</dbReference>
<accession>A0A5E4QHV3</accession>
<dbReference type="AlphaFoldDB" id="A0A5E4QHV3"/>
<dbReference type="PANTHER" id="PTHR13720:SF13">
    <property type="entry name" value="CILIA- AND FLAGELLA-ASSOCIATED PROTEIN 251"/>
    <property type="match status" value="1"/>
</dbReference>
<evidence type="ECO:0000256" key="1">
    <source>
        <dbReference type="ARBA" id="ARBA00004138"/>
    </source>
</evidence>
<dbReference type="InterPro" id="IPR001680">
    <property type="entry name" value="WD40_rpt"/>
</dbReference>
<evidence type="ECO:0000313" key="6">
    <source>
        <dbReference type="EMBL" id="VVC96642.1"/>
    </source>
</evidence>
<organism evidence="6 7">
    <name type="scientific">Leptidea sinapis</name>
    <dbReference type="NCBI Taxonomy" id="189913"/>
    <lineage>
        <taxon>Eukaryota</taxon>
        <taxon>Metazoa</taxon>
        <taxon>Ecdysozoa</taxon>
        <taxon>Arthropoda</taxon>
        <taxon>Hexapoda</taxon>
        <taxon>Insecta</taxon>
        <taxon>Pterygota</taxon>
        <taxon>Neoptera</taxon>
        <taxon>Endopterygota</taxon>
        <taxon>Lepidoptera</taxon>
        <taxon>Glossata</taxon>
        <taxon>Ditrysia</taxon>
        <taxon>Papilionoidea</taxon>
        <taxon>Pieridae</taxon>
        <taxon>Dismorphiinae</taxon>
        <taxon>Leptidea</taxon>
    </lineage>
</organism>
<dbReference type="Gene3D" id="2.130.10.10">
    <property type="entry name" value="YVTN repeat-like/Quinoprotein amine dehydrogenase"/>
    <property type="match status" value="2"/>
</dbReference>
<evidence type="ECO:0000256" key="2">
    <source>
        <dbReference type="ARBA" id="ARBA00022574"/>
    </source>
</evidence>
<comment type="subcellular location">
    <subcellularLocation>
        <location evidence="1">Cell projection</location>
        <location evidence="1">Cilium</location>
    </subcellularLocation>
</comment>
<dbReference type="InterPro" id="IPR011992">
    <property type="entry name" value="EF-hand-dom_pair"/>
</dbReference>
<gene>
    <name evidence="6" type="ORF">LSINAPIS_LOCUS8096</name>
</gene>
<name>A0A5E4QHV3_9NEOP</name>
<evidence type="ECO:0000313" key="7">
    <source>
        <dbReference type="Proteomes" id="UP000324832"/>
    </source>
</evidence>
<reference evidence="6 7" key="1">
    <citation type="submission" date="2017-07" db="EMBL/GenBank/DDBJ databases">
        <authorList>
            <person name="Talla V."/>
            <person name="Backstrom N."/>
        </authorList>
    </citation>
    <scope>NUCLEOTIDE SEQUENCE [LARGE SCALE GENOMIC DNA]</scope>
</reference>